<evidence type="ECO:0000259" key="1">
    <source>
        <dbReference type="Pfam" id="PF03235"/>
    </source>
</evidence>
<evidence type="ECO:0000313" key="4">
    <source>
        <dbReference type="Proteomes" id="UP000184357"/>
    </source>
</evidence>
<feature type="domain" description="GmrSD restriction endonucleases N-terminal" evidence="1">
    <location>
        <begin position="14"/>
        <end position="223"/>
    </location>
</feature>
<accession>A0A1M5MK81</accession>
<dbReference type="AlphaFoldDB" id="A0A1M5MK81"/>
<dbReference type="InterPro" id="IPR004919">
    <property type="entry name" value="GmrSD_N"/>
</dbReference>
<reference evidence="3 4" key="1">
    <citation type="submission" date="2016-11" db="EMBL/GenBank/DDBJ databases">
        <authorList>
            <person name="Jaros S."/>
            <person name="Januszkiewicz K."/>
            <person name="Wedrychowicz H."/>
        </authorList>
    </citation>
    <scope>NUCLEOTIDE SEQUENCE [LARGE SCALE GENOMIC DNA]</scope>
    <source>
        <strain evidence="3 4">DSM 9297</strain>
    </source>
</reference>
<dbReference type="PANTHER" id="PTHR35149">
    <property type="entry name" value="SLL5132 PROTEIN"/>
    <property type="match status" value="1"/>
</dbReference>
<dbReference type="Proteomes" id="UP000184357">
    <property type="component" value="Unassembled WGS sequence"/>
</dbReference>
<keyword evidence="4" id="KW-1185">Reference proteome</keyword>
<sequence>MSSGIGLTATEDRIESILTRQYRYTVPDYQRRYAWNEEQWAALWSDIQAIEEGDTHFVGSIVLIERSQGLNDLDQLEVVDGQQRLTTISLILAVMRQKYLNEDLEKQADSINDKYLWQEDIDTARYPNLSLSKFDNDDYRAVLDQRFDKVSDSNLKEGFQFYANKMDSLDAEEINEIRNKLLRSVTAVSITTDGEQSAFRLFETLNDRGLELSAVDLMKNYVFSTAATDPSIDYDRIRDDWEAIVEQIVPKLSKPSRFFRHYIMSASEPDHDGDVSDYKLYDTFQDIVDNKLDKAGISLEEYVADMLRSASIYSDLIDHSVSKYDSNGNAAVNDKLDDLEMLSITQARTILLRIIDELDSANRVMEALRVLEAFVIRWKAANYPTGGEIDRIYSRACSECFDDESEVADELRDLFTDRWPSDGEFRTSLENKRMRLNDQTKYMLIRIEEDYYDGSQVDFSEPEREHIAPRAAFSAKKYSAWPVQLDMTEGEFTQVRDRLGNLTLLEPDRNASIGADPFENKKDVYSTSEYEMTKAVGEDYDEWSGENIDTRTKELAQACVNIWSL</sequence>
<name>A0A1M5MK81_9EURY</name>
<dbReference type="RefSeq" id="WP_073307328.1">
    <property type="nucleotide sequence ID" value="NZ_FQWV01000002.1"/>
</dbReference>
<dbReference type="OrthoDB" id="318965at2157"/>
<evidence type="ECO:0008006" key="5">
    <source>
        <dbReference type="Google" id="ProtNLM"/>
    </source>
</evidence>
<dbReference type="InterPro" id="IPR011089">
    <property type="entry name" value="GmrSD_C"/>
</dbReference>
<dbReference type="PANTHER" id="PTHR35149:SF2">
    <property type="entry name" value="DUF262 DOMAIN-CONTAINING PROTEIN"/>
    <property type="match status" value="1"/>
</dbReference>
<organism evidence="3 4">
    <name type="scientific">Halobaculum gomorrense</name>
    <dbReference type="NCBI Taxonomy" id="43928"/>
    <lineage>
        <taxon>Archaea</taxon>
        <taxon>Methanobacteriati</taxon>
        <taxon>Methanobacteriota</taxon>
        <taxon>Stenosarchaea group</taxon>
        <taxon>Halobacteria</taxon>
        <taxon>Halobacteriales</taxon>
        <taxon>Haloferacaceae</taxon>
        <taxon>Halobaculum</taxon>
    </lineage>
</organism>
<dbReference type="Pfam" id="PF03235">
    <property type="entry name" value="GmrSD_N"/>
    <property type="match status" value="1"/>
</dbReference>
<dbReference type="Pfam" id="PF07510">
    <property type="entry name" value="GmrSD_C"/>
    <property type="match status" value="1"/>
</dbReference>
<feature type="domain" description="GmrSD restriction endonucleases C-terminal" evidence="2">
    <location>
        <begin position="419"/>
        <end position="557"/>
    </location>
</feature>
<gene>
    <name evidence="3" type="ORF">SAMN05443636_1042</name>
</gene>
<evidence type="ECO:0000259" key="2">
    <source>
        <dbReference type="Pfam" id="PF07510"/>
    </source>
</evidence>
<dbReference type="STRING" id="43928.SAMN05443636_1042"/>
<proteinExistence type="predicted"/>
<evidence type="ECO:0000313" key="3">
    <source>
        <dbReference type="EMBL" id="SHG77698.1"/>
    </source>
</evidence>
<protein>
    <recommendedName>
        <fullName evidence="5">DUF262 domain-containing protein</fullName>
    </recommendedName>
</protein>
<dbReference type="EMBL" id="FQWV01000002">
    <property type="protein sequence ID" value="SHG77698.1"/>
    <property type="molecule type" value="Genomic_DNA"/>
</dbReference>